<accession>A0ABP8ESK2</accession>
<keyword evidence="9" id="KW-1185">Reference proteome</keyword>
<proteinExistence type="inferred from homology"/>
<protein>
    <submittedName>
        <fullName evidence="8">Xylulokinase</fullName>
    </submittedName>
</protein>
<evidence type="ECO:0000259" key="6">
    <source>
        <dbReference type="Pfam" id="PF00370"/>
    </source>
</evidence>
<dbReference type="Pfam" id="PF00370">
    <property type="entry name" value="FGGY_N"/>
    <property type="match status" value="1"/>
</dbReference>
<keyword evidence="3 5" id="KW-0808">Transferase</keyword>
<evidence type="ECO:0000313" key="9">
    <source>
        <dbReference type="Proteomes" id="UP001499841"/>
    </source>
</evidence>
<evidence type="ECO:0000313" key="8">
    <source>
        <dbReference type="EMBL" id="GAA4286935.1"/>
    </source>
</evidence>
<evidence type="ECO:0000256" key="5">
    <source>
        <dbReference type="RuleBase" id="RU003733"/>
    </source>
</evidence>
<dbReference type="Proteomes" id="UP001499841">
    <property type="component" value="Unassembled WGS sequence"/>
</dbReference>
<sequence length="505" mass="52343">MSLVVAHDLGTSADKASLHDAGGRLLGSVTVPYPTVHGPAGEAEQDPHDWTGAVAAATRDLLAATGRGPDEVDGVVVSGHMQGAVLLDAQLEPVRPALIWADRRSTAQAVRAAELVAPAEVYARTGHRLSESYTLAKALWVAEEEPAAFARAEHLVQAKDYVVARLTGTVRTDPSDASGTNLYLLQEGRWWTELAEAAGLPTRLLPEIVPSTTVVGGLTAAAAAAAGLRAGTPVVLGGGDGPIASVGAGSLGPDDDPYLCLGSSAWIALAADRPALDPARRTMTFAHVVPGRFVPIATMQAAGAALSWLAAAVGDDVARLLDDAAGVRAAEEGLFFLPHLMGERAPLWTPHARGAFVGLAPHHGRAHLTRAVLEGVAHNLRSCRTALQAAGQRVDRLQVIGGGARSGVWLQVLTDVLGVPVLRRSVDAEAGSLGAAVTGLVGLGALPDFAAARTLSEITDVLEPERDPQPAEDLHDRFEAARDALLPWFEAGLARPTVPTTRLGG</sequence>
<keyword evidence="2" id="KW-0859">Xylose metabolism</keyword>
<dbReference type="CDD" id="cd07805">
    <property type="entry name" value="ASKHA_NBD_FGGY_CvXK-like"/>
    <property type="match status" value="1"/>
</dbReference>
<dbReference type="Pfam" id="PF02782">
    <property type="entry name" value="FGGY_C"/>
    <property type="match status" value="1"/>
</dbReference>
<comment type="caution">
    <text evidence="8">The sequence shown here is derived from an EMBL/GenBank/DDBJ whole genome shotgun (WGS) entry which is preliminary data.</text>
</comment>
<dbReference type="InterPro" id="IPR043129">
    <property type="entry name" value="ATPase_NBD"/>
</dbReference>
<evidence type="ECO:0000256" key="4">
    <source>
        <dbReference type="ARBA" id="ARBA00022777"/>
    </source>
</evidence>
<evidence type="ECO:0000256" key="2">
    <source>
        <dbReference type="ARBA" id="ARBA00022629"/>
    </source>
</evidence>
<evidence type="ECO:0000259" key="7">
    <source>
        <dbReference type="Pfam" id="PF02782"/>
    </source>
</evidence>
<dbReference type="EMBL" id="BAABBA010000005">
    <property type="protein sequence ID" value="GAA4286935.1"/>
    <property type="molecule type" value="Genomic_DNA"/>
</dbReference>
<dbReference type="InterPro" id="IPR018485">
    <property type="entry name" value="FGGY_C"/>
</dbReference>
<reference evidence="9" key="1">
    <citation type="journal article" date="2019" name="Int. J. Syst. Evol. Microbiol.">
        <title>The Global Catalogue of Microorganisms (GCM) 10K type strain sequencing project: providing services to taxonomists for standard genome sequencing and annotation.</title>
        <authorList>
            <consortium name="The Broad Institute Genomics Platform"/>
            <consortium name="The Broad Institute Genome Sequencing Center for Infectious Disease"/>
            <person name="Wu L."/>
            <person name="Ma J."/>
        </authorList>
    </citation>
    <scope>NUCLEOTIDE SEQUENCE [LARGE SCALE GENOMIC DNA]</scope>
    <source>
        <strain evidence="9">JCM 17459</strain>
    </source>
</reference>
<dbReference type="Gene3D" id="3.30.420.40">
    <property type="match status" value="2"/>
</dbReference>
<evidence type="ECO:0000256" key="1">
    <source>
        <dbReference type="ARBA" id="ARBA00009156"/>
    </source>
</evidence>
<gene>
    <name evidence="8" type="primary">xylB_1</name>
    <name evidence="8" type="ORF">GCM10022262_12940</name>
</gene>
<dbReference type="PROSITE" id="PS00445">
    <property type="entry name" value="FGGY_KINASES_2"/>
    <property type="match status" value="1"/>
</dbReference>
<dbReference type="SUPFAM" id="SSF53067">
    <property type="entry name" value="Actin-like ATPase domain"/>
    <property type="match status" value="2"/>
</dbReference>
<feature type="domain" description="Carbohydrate kinase FGGY N-terminal" evidence="6">
    <location>
        <begin position="4"/>
        <end position="247"/>
    </location>
</feature>
<dbReference type="PANTHER" id="PTHR43095">
    <property type="entry name" value="SUGAR KINASE"/>
    <property type="match status" value="1"/>
</dbReference>
<dbReference type="InterPro" id="IPR000577">
    <property type="entry name" value="Carb_kinase_FGGY"/>
</dbReference>
<dbReference type="RefSeq" id="WP_345039003.1">
    <property type="nucleotide sequence ID" value="NZ_BAABBA010000005.1"/>
</dbReference>
<name>A0ABP8ESK2_9MICO</name>
<dbReference type="InterPro" id="IPR050406">
    <property type="entry name" value="FGGY_Carb_Kinase"/>
</dbReference>
<evidence type="ECO:0000256" key="3">
    <source>
        <dbReference type="ARBA" id="ARBA00022679"/>
    </source>
</evidence>
<dbReference type="PANTHER" id="PTHR43095:SF5">
    <property type="entry name" value="XYLULOSE KINASE"/>
    <property type="match status" value="1"/>
</dbReference>
<keyword evidence="4 5" id="KW-0418">Kinase</keyword>
<dbReference type="InterPro" id="IPR018483">
    <property type="entry name" value="Carb_kinase_FGGY_CS"/>
</dbReference>
<dbReference type="PIRSF" id="PIRSF000538">
    <property type="entry name" value="GlpK"/>
    <property type="match status" value="1"/>
</dbReference>
<comment type="similarity">
    <text evidence="1 5">Belongs to the FGGY kinase family.</text>
</comment>
<dbReference type="InterPro" id="IPR018484">
    <property type="entry name" value="FGGY_N"/>
</dbReference>
<organism evidence="8 9">
    <name type="scientific">Georgenia daeguensis</name>
    <dbReference type="NCBI Taxonomy" id="908355"/>
    <lineage>
        <taxon>Bacteria</taxon>
        <taxon>Bacillati</taxon>
        <taxon>Actinomycetota</taxon>
        <taxon>Actinomycetes</taxon>
        <taxon>Micrococcales</taxon>
        <taxon>Bogoriellaceae</taxon>
        <taxon>Georgenia</taxon>
    </lineage>
</organism>
<feature type="domain" description="Carbohydrate kinase FGGY C-terminal" evidence="7">
    <location>
        <begin position="259"/>
        <end position="441"/>
    </location>
</feature>
<keyword evidence="2" id="KW-0119">Carbohydrate metabolism</keyword>